<accession>A0A6A6V8U1</accession>
<dbReference type="AlphaFoldDB" id="A0A6A6V8U1"/>
<protein>
    <submittedName>
        <fullName evidence="1">LGFP-domain-containing protein</fullName>
    </submittedName>
</protein>
<evidence type="ECO:0000313" key="1">
    <source>
        <dbReference type="EMBL" id="KAF2747052.1"/>
    </source>
</evidence>
<keyword evidence="2" id="KW-1185">Reference proteome</keyword>
<evidence type="ECO:0000313" key="2">
    <source>
        <dbReference type="Proteomes" id="UP000799440"/>
    </source>
</evidence>
<dbReference type="OrthoDB" id="3757590at2759"/>
<dbReference type="Proteomes" id="UP000799440">
    <property type="component" value="Unassembled WGS sequence"/>
</dbReference>
<proteinExistence type="predicted"/>
<name>A0A6A6V8U1_9PLEO</name>
<sequence length="473" mass="52795">MADIPVFPWVPGTDFRPPVIVNVLRDFWDAQAAIDAKAATLNWIGAVKGDMQSGGGTYFKEYEHATIYCPRNADRKYTTAYEVHGHIRDRYKVIGGSRSVLGAPLSDELTNGDGTGRHSRFQNGLICWSAGTYAFEIYGPILARWDHHGGTRDFGPNSFGYPLSGEIDIPGGRMNSFERGQIILRNGTVTEQRYRDALIQSYNNQGGISSRLGLPLDPAMPIHRSSSAMSLNFRGGVILINLNSPDVQTYTNTTIRVTFTGLECQVRQERNDELIGCVSAFVQATKQIRAQEFPPQGEEEWKLGHDQQRIMPAYSILYEGPPAGIVLTASLLENDSDINAGAWADQFAAFHTSVRADTVVSLYDRLSNNDGSAIEAPFNRERTPIENYQRGIREVMDPALQNHVASWGVSCDHYPTRLIVVPWNGFEKEKKWLRREDDPHTVSYTEMIVLDAKDADGDLGVYAFYFDVGVVWT</sequence>
<dbReference type="Pfam" id="PF08310">
    <property type="entry name" value="LGFP"/>
    <property type="match status" value="1"/>
</dbReference>
<organism evidence="1 2">
    <name type="scientific">Sporormia fimetaria CBS 119925</name>
    <dbReference type="NCBI Taxonomy" id="1340428"/>
    <lineage>
        <taxon>Eukaryota</taxon>
        <taxon>Fungi</taxon>
        <taxon>Dikarya</taxon>
        <taxon>Ascomycota</taxon>
        <taxon>Pezizomycotina</taxon>
        <taxon>Dothideomycetes</taxon>
        <taxon>Pleosporomycetidae</taxon>
        <taxon>Pleosporales</taxon>
        <taxon>Sporormiaceae</taxon>
        <taxon>Sporormia</taxon>
    </lineage>
</organism>
<reference evidence="1" key="1">
    <citation type="journal article" date="2020" name="Stud. Mycol.">
        <title>101 Dothideomycetes genomes: a test case for predicting lifestyles and emergence of pathogens.</title>
        <authorList>
            <person name="Haridas S."/>
            <person name="Albert R."/>
            <person name="Binder M."/>
            <person name="Bloem J."/>
            <person name="Labutti K."/>
            <person name="Salamov A."/>
            <person name="Andreopoulos B."/>
            <person name="Baker S."/>
            <person name="Barry K."/>
            <person name="Bills G."/>
            <person name="Bluhm B."/>
            <person name="Cannon C."/>
            <person name="Castanera R."/>
            <person name="Culley D."/>
            <person name="Daum C."/>
            <person name="Ezra D."/>
            <person name="Gonzalez J."/>
            <person name="Henrissat B."/>
            <person name="Kuo A."/>
            <person name="Liang C."/>
            <person name="Lipzen A."/>
            <person name="Lutzoni F."/>
            <person name="Magnuson J."/>
            <person name="Mondo S."/>
            <person name="Nolan M."/>
            <person name="Ohm R."/>
            <person name="Pangilinan J."/>
            <person name="Park H.-J."/>
            <person name="Ramirez L."/>
            <person name="Alfaro M."/>
            <person name="Sun H."/>
            <person name="Tritt A."/>
            <person name="Yoshinaga Y."/>
            <person name="Zwiers L.-H."/>
            <person name="Turgeon B."/>
            <person name="Goodwin S."/>
            <person name="Spatafora J."/>
            <person name="Crous P."/>
            <person name="Grigoriev I."/>
        </authorList>
    </citation>
    <scope>NUCLEOTIDE SEQUENCE</scope>
    <source>
        <strain evidence="1">CBS 119925</strain>
    </source>
</reference>
<dbReference type="InterPro" id="IPR013207">
    <property type="entry name" value="LGFP"/>
</dbReference>
<dbReference type="EMBL" id="MU006574">
    <property type="protein sequence ID" value="KAF2747052.1"/>
    <property type="molecule type" value="Genomic_DNA"/>
</dbReference>
<gene>
    <name evidence="1" type="ORF">M011DRAFT_60487</name>
</gene>